<evidence type="ECO:0000256" key="6">
    <source>
        <dbReference type="ARBA" id="ARBA00023136"/>
    </source>
</evidence>
<feature type="transmembrane region" description="Helical" evidence="8">
    <location>
        <begin position="839"/>
        <end position="856"/>
    </location>
</feature>
<name>A0A0E9NDH3_SAICN</name>
<dbReference type="InterPro" id="IPR029044">
    <property type="entry name" value="Nucleotide-diphossugar_trans"/>
</dbReference>
<accession>A0A0E9NDH3</accession>
<evidence type="ECO:0000256" key="8">
    <source>
        <dbReference type="SAM" id="Phobius"/>
    </source>
</evidence>
<keyword evidence="4 8" id="KW-0812">Transmembrane</keyword>
<dbReference type="SUPFAM" id="SSF53448">
    <property type="entry name" value="Nucleotide-diphospho-sugar transferases"/>
    <property type="match status" value="1"/>
</dbReference>
<proteinExistence type="predicted"/>
<evidence type="ECO:0000313" key="10">
    <source>
        <dbReference type="Proteomes" id="UP000033140"/>
    </source>
</evidence>
<organism evidence="9 10">
    <name type="scientific">Saitoella complicata (strain BCRC 22490 / CBS 7301 / JCM 7358 / NBRC 10748 / NRRL Y-17804)</name>
    <dbReference type="NCBI Taxonomy" id="698492"/>
    <lineage>
        <taxon>Eukaryota</taxon>
        <taxon>Fungi</taxon>
        <taxon>Dikarya</taxon>
        <taxon>Ascomycota</taxon>
        <taxon>Taphrinomycotina</taxon>
        <taxon>Taphrinomycotina incertae sedis</taxon>
        <taxon>Saitoella</taxon>
    </lineage>
</organism>
<dbReference type="EMBL" id="BACD03000011">
    <property type="protein sequence ID" value="GAO47892.1"/>
    <property type="molecule type" value="Genomic_DNA"/>
</dbReference>
<dbReference type="EC" id="2.4.1.16" evidence="2"/>
<reference evidence="9 10" key="2">
    <citation type="journal article" date="2014" name="J. Gen. Appl. Microbiol.">
        <title>The early diverging ascomycetous budding yeast Saitoella complicata has three histone deacetylases belonging to the Clr6, Hos2, and Rpd3 lineages.</title>
        <authorList>
            <person name="Nishida H."/>
            <person name="Matsumoto T."/>
            <person name="Kondo S."/>
            <person name="Hamamoto M."/>
            <person name="Yoshikawa H."/>
        </authorList>
    </citation>
    <scope>NUCLEOTIDE SEQUENCE [LARGE SCALE GENOMIC DNA]</scope>
    <source>
        <strain evidence="9 10">NRRL Y-17804</strain>
    </source>
</reference>
<evidence type="ECO:0000256" key="5">
    <source>
        <dbReference type="ARBA" id="ARBA00022989"/>
    </source>
</evidence>
<dbReference type="GO" id="GO:0071944">
    <property type="term" value="C:cell periphery"/>
    <property type="evidence" value="ECO:0007669"/>
    <property type="project" value="TreeGrafter"/>
</dbReference>
<evidence type="ECO:0000256" key="7">
    <source>
        <dbReference type="SAM" id="MobiDB-lite"/>
    </source>
</evidence>
<evidence type="ECO:0000256" key="4">
    <source>
        <dbReference type="ARBA" id="ARBA00022692"/>
    </source>
</evidence>
<keyword evidence="3" id="KW-0328">Glycosyltransferase</keyword>
<comment type="subcellular location">
    <subcellularLocation>
        <location evidence="1">Membrane</location>
        <topology evidence="1">Multi-pass membrane protein</topology>
    </subcellularLocation>
</comment>
<feature type="transmembrane region" description="Helical" evidence="8">
    <location>
        <begin position="441"/>
        <end position="462"/>
    </location>
</feature>
<comment type="caution">
    <text evidence="9">The sequence shown here is derived from an EMBL/GenBank/DDBJ whole genome shotgun (WGS) entry which is preliminary data.</text>
</comment>
<feature type="transmembrane region" description="Helical" evidence="8">
    <location>
        <begin position="892"/>
        <end position="912"/>
    </location>
</feature>
<evidence type="ECO:0000313" key="9">
    <source>
        <dbReference type="EMBL" id="GAO47892.1"/>
    </source>
</evidence>
<gene>
    <name evidence="9" type="ORF">G7K_2088-t1</name>
</gene>
<keyword evidence="5 8" id="KW-1133">Transmembrane helix</keyword>
<dbReference type="GO" id="GO:0030428">
    <property type="term" value="C:cell septum"/>
    <property type="evidence" value="ECO:0007669"/>
    <property type="project" value="TreeGrafter"/>
</dbReference>
<keyword evidence="6 8" id="KW-0472">Membrane</keyword>
<evidence type="ECO:0000256" key="3">
    <source>
        <dbReference type="ARBA" id="ARBA00022676"/>
    </source>
</evidence>
<dbReference type="GO" id="GO:0016020">
    <property type="term" value="C:membrane"/>
    <property type="evidence" value="ECO:0007669"/>
    <property type="project" value="UniProtKB-SubCell"/>
</dbReference>
<feature type="compositionally biased region" description="Polar residues" evidence="7">
    <location>
        <begin position="962"/>
        <end position="982"/>
    </location>
</feature>
<evidence type="ECO:0000256" key="2">
    <source>
        <dbReference type="ARBA" id="ARBA00012543"/>
    </source>
</evidence>
<dbReference type="GO" id="GO:0006031">
    <property type="term" value="P:chitin biosynthetic process"/>
    <property type="evidence" value="ECO:0007669"/>
    <property type="project" value="TreeGrafter"/>
</dbReference>
<reference evidence="9 10" key="1">
    <citation type="journal article" date="2011" name="J. Gen. Appl. Microbiol.">
        <title>Draft genome sequencing of the enigmatic yeast Saitoella complicata.</title>
        <authorList>
            <person name="Nishida H."/>
            <person name="Hamamoto M."/>
            <person name="Sugiyama J."/>
        </authorList>
    </citation>
    <scope>NUCLEOTIDE SEQUENCE [LARGE SCALE GENOMIC DNA]</scope>
    <source>
        <strain evidence="9 10">NRRL Y-17804</strain>
    </source>
</reference>
<keyword evidence="3" id="KW-0808">Transferase</keyword>
<dbReference type="GO" id="GO:0004100">
    <property type="term" value="F:chitin synthase activity"/>
    <property type="evidence" value="ECO:0007669"/>
    <property type="project" value="UniProtKB-EC"/>
</dbReference>
<sequence length="1085" mass="121773">MQEYSTLSLALETQDCTVRRVQPAMKYPVLLSYGIATANLRLSKVGVRWRFVSLSFGETRRLESFPFTVPGRSGDGRPHTSFKDKNEELGLLDEMTITYPAGRRLSSRSVNWLKRNPSSADETRSQTFDRYRLKMRFVTTTTTYFGASLGNTKGGSASMKPISRLVCEMGSCAERLVHLWYVRSPALVLQDNRSESDQLVALIDWDYTSSFARGIDTRFDLRDRLYRRFREGAIADEESRNLARVMRHPNVKGMSRVEYRSGKVRCYLEALTLTWHRDCDGQGGFSRLVSSGPIIMDLHGDAGFKVYSKFVLEGMCVIMGHGRSESGGRGVPGNAVKEEICRPSYSGLNTLTIALAEVLRPRVYEVFACFSFRDVQHLLDTKATMAEAQSEYRHNLDSHTAKLILGVVIVLSLAEFAVFLATYGYEMILAIRYPEPGSSRILGFVMLGMFIVIRSMFIPTYLQYNPLFSNGREHHASIVFEVTLWILVVWAIAVLSIPPTLTMYYWWRYGLGSKKLEIGDPEKFKWYKVIVVVPVYRESEKLLRGLIRSLAAIDYPEDMIEFHIAFDEESITQEFEIVMDALGARQEKRDDYLKHTDLQFSGKQFYVHRWAHGGKRETQGKTWGYISTLHAMHDPEDMCLMLCDSDNDVYSTAIHNYVVTMNRELIPRSGNTKVALAGYMTCISSGSGRWNPMRVLQDTEYVVGEICRTLEVMLGDVNCLPGAMTFLKYEVLQRLGPIYFGGREETNLIDAHRRVLGEDRYLTHLIQQYYPVRSIGFAPAARAKTEPCATLQSLVRQRRRWLLGAISNESYMLINPGMWRKMPLLLAVKLMIFGWRSSIISQGLMAFGCIYAYFVMPSSSIPKTIPATFVPYAIGWIGITIISIRIKHYKVPFIWPFFLLFGQFYQLVIDVYTTFTFTKIAWGGARSAAASDSSAVSEAGTDEVEKKDGDDIISTVVELRSPTDSAYGSSPATAQVSALNSEPPSPRKETQVLTGEIDGISIISTDSLPAMMGMGLGITMPEEACVNDAYGNAKAETGSIASADSNSPMVARVDSNQDADVDSITGSGGGRRGSKFKMGKNCIVM</sequence>
<dbReference type="InterPro" id="IPR004835">
    <property type="entry name" value="Chitin_synth"/>
</dbReference>
<dbReference type="Pfam" id="PF03142">
    <property type="entry name" value="Chitin_synth_2"/>
    <property type="match status" value="1"/>
</dbReference>
<feature type="transmembrane region" description="Helical" evidence="8">
    <location>
        <begin position="482"/>
        <end position="507"/>
    </location>
</feature>
<evidence type="ECO:0000256" key="1">
    <source>
        <dbReference type="ARBA" id="ARBA00004141"/>
    </source>
</evidence>
<dbReference type="PANTHER" id="PTHR22914">
    <property type="entry name" value="CHITIN SYNTHASE"/>
    <property type="match status" value="1"/>
</dbReference>
<feature type="region of interest" description="Disordered" evidence="7">
    <location>
        <begin position="962"/>
        <end position="994"/>
    </location>
</feature>
<keyword evidence="10" id="KW-1185">Reference proteome</keyword>
<protein>
    <recommendedName>
        <fullName evidence="2">chitin synthase</fullName>
        <ecNumber evidence="2">2.4.1.16</ecNumber>
    </recommendedName>
</protein>
<dbReference type="PANTHER" id="PTHR22914:SF46">
    <property type="entry name" value="CHITIN SYNTHASE"/>
    <property type="match status" value="1"/>
</dbReference>
<dbReference type="AlphaFoldDB" id="A0A0E9NDH3"/>
<dbReference type="STRING" id="698492.A0A0E9NDH3"/>
<reference evidence="9 10" key="3">
    <citation type="journal article" date="2015" name="Genome Announc.">
        <title>Draft Genome Sequence of the Archiascomycetous Yeast Saitoella complicata.</title>
        <authorList>
            <person name="Yamauchi K."/>
            <person name="Kondo S."/>
            <person name="Hamamoto M."/>
            <person name="Takahashi Y."/>
            <person name="Ogura Y."/>
            <person name="Hayashi T."/>
            <person name="Nishida H."/>
        </authorList>
    </citation>
    <scope>NUCLEOTIDE SEQUENCE [LARGE SCALE GENOMIC DNA]</scope>
    <source>
        <strain evidence="9 10">NRRL Y-17804</strain>
    </source>
</reference>
<feature type="transmembrane region" description="Helical" evidence="8">
    <location>
        <begin position="868"/>
        <end position="886"/>
    </location>
</feature>
<dbReference type="Proteomes" id="UP000033140">
    <property type="component" value="Unassembled WGS sequence"/>
</dbReference>
<feature type="transmembrane region" description="Helical" evidence="8">
    <location>
        <begin position="403"/>
        <end position="429"/>
    </location>
</feature>